<evidence type="ECO:0000313" key="1">
    <source>
        <dbReference type="EMBL" id="AJK27340.1"/>
    </source>
</evidence>
<evidence type="ECO:0000313" key="2">
    <source>
        <dbReference type="Proteomes" id="UP000032126"/>
    </source>
</evidence>
<proteinExistence type="predicted"/>
<organism evidence="1 2">
    <name type="scientific">Mycobacterium phage Kratio</name>
    <dbReference type="NCBI Taxonomy" id="1606763"/>
    <lineage>
        <taxon>Viruses</taxon>
        <taxon>Duplodnaviria</taxon>
        <taxon>Heunggongvirae</taxon>
        <taxon>Uroviricota</taxon>
        <taxon>Caudoviricetes</taxon>
        <taxon>Weiservirinae</taxon>
        <taxon>Kratiovirus</taxon>
        <taxon>Kratiovirus kratio</taxon>
    </lineage>
</organism>
<name>A0A0C5AMS7_9CAUD</name>
<gene>
    <name evidence="1" type="ORF">PBI_KRATIO_11</name>
</gene>
<sequence length="154" mass="16088">MRVTRTGPNALTCRTGSTLRTSTRGCRMLATLDDLTTALKSLNRPELAEGLEAAGAADLLERASDLVAGYLYPSTVPEPTPAAITRVTAEAAALAMIRPAELPAEAQTLQADGFGVTFAAGGSSPGPYLTAALKQRLRPYRSTMVSVSMGGELY</sequence>
<dbReference type="RefSeq" id="YP_009212757.1">
    <property type="nucleotide sequence ID" value="NC_028947.1"/>
</dbReference>
<dbReference type="GeneID" id="26639255"/>
<reference evidence="1 2" key="1">
    <citation type="submission" date="2014-10" db="EMBL/GenBank/DDBJ databases">
        <authorList>
            <person name="Franco-Moreira L.J."/>
            <person name="Acosta-Bonilla D."/>
            <person name="Alvarado-Vega D.L."/>
            <person name="Berrios-Pagan L.R."/>
            <person name="Burgos-Santana G."/>
            <person name="Collazo-Rodriguez B.J."/>
            <person name="Cordero-Bernard G."/>
            <person name="Cotto-Rosario A."/>
            <person name="Dominguez-Rodriguez E."/>
            <person name="Figueroa-Negron P."/>
            <person name="Huertas-de-Jesus N.A."/>
            <person name="Leon-Rivera A."/>
            <person name="Llavona-Cartagena I.G."/>
            <person name="Machin-Rivera R."/>
            <person name="Maldonado-Rodriguez J.M."/>
            <person name="Maldonado-Vazquez N."/>
            <person name="Melendez-Rodriguez N."/>
            <person name="Merced-Carire N.D."/>
            <person name="Mora-Marrero P.M."/>
            <person name="Negron-Cruz N."/>
            <person name="Nieves-Mendez L."/>
            <person name="Pereira-Torres T.N."/>
            <person name="Perez-Otero J."/>
            <person name="Ramos-Gonzalez J."/>
            <person name="Ramos-Rivera M."/>
            <person name="Reyes-Aponte A.J."/>
            <person name="Rivera-Burgos M."/>
            <person name="Rodriguez-Arriaga L."/>
            <person name="Sanchez-Collazo M."/>
            <person name="Soto-Diaz O.R."/>
            <person name="Suarez-Marquez A.M."/>
            <person name="Velazquez-Fernandez A.L."/>
            <person name="Vives-Matos I."/>
            <person name="Rubin M.R."/>
            <person name="Vazquez E."/>
            <person name="Wang X."/>
            <person name="Crowell R."/>
            <person name="Bostrom M.A."/>
            <person name="Burke M."/>
            <person name="Wright G.M."/>
            <person name="Gregory S.G."/>
            <person name="Colman S.D."/>
            <person name="Anders K.R."/>
            <person name="Braun M.A."/>
            <person name="Delesalle V.A."/>
            <person name="Hughes L.E."/>
            <person name="Ware V.C."/>
            <person name="Bradley K.W."/>
            <person name="Barker L.P."/>
            <person name="Asai D.J."/>
            <person name="Bowman C.A."/>
            <person name="Russell D.A."/>
            <person name="Pope W.H."/>
            <person name="Jacobs-Sera D."/>
            <person name="Hendrix R.W."/>
            <person name="Hatfull G.F."/>
        </authorList>
    </citation>
    <scope>NUCLEOTIDE SEQUENCE [LARGE SCALE GENOMIC DNA]</scope>
</reference>
<dbReference type="KEGG" id="vg:26639255"/>
<dbReference type="Proteomes" id="UP000032126">
    <property type="component" value="Segment"/>
</dbReference>
<dbReference type="EMBL" id="KM923971">
    <property type="protein sequence ID" value="AJK27340.1"/>
    <property type="molecule type" value="Genomic_DNA"/>
</dbReference>
<keyword evidence="2" id="KW-1185">Reference proteome</keyword>
<dbReference type="OrthoDB" id="16209at10239"/>
<protein>
    <submittedName>
        <fullName evidence="1">Head-to-tail adaptor</fullName>
    </submittedName>
</protein>
<accession>A0A0C5AMS7</accession>